<sequence length="224" mass="25195">MNKEQVSQFLRDGYLAIPDFFSISDSATLLRRAKQLVNEFGESKLDAHVGDEYFLNSGDKIRYFFEVDALDPATGDLTVDKSVSINKIGHALHELEPDFRKFSTRQQLKEIAHALGYKQPKVLQSMIIFKNPKIGGQVPPHQDSTFLYTDPPSAQTGFWFALEDCTPENGCMWFAPGSHKKTPVLKRFVRDGNGGTKFIDLVEDSEPKKEEYVCVPTKAGKSSK</sequence>
<evidence type="ECO:0000256" key="1">
    <source>
        <dbReference type="ARBA" id="ARBA00001962"/>
    </source>
</evidence>
<proteinExistence type="inferred from homology"/>
<dbReference type="Pfam" id="PF05721">
    <property type="entry name" value="PhyH"/>
    <property type="match status" value="1"/>
</dbReference>
<dbReference type="PANTHER" id="PTHR20883:SF15">
    <property type="entry name" value="PHYTANOYL-COA DIOXYGENASE DOMAIN-CONTAINING PROTEIN 1"/>
    <property type="match status" value="1"/>
</dbReference>
<reference evidence="5" key="1">
    <citation type="submission" date="2020-05" db="EMBL/GenBank/DDBJ databases">
        <title>Phylogenomic resolution of chytrid fungi.</title>
        <authorList>
            <person name="Stajich J.E."/>
            <person name="Amses K."/>
            <person name="Simmons R."/>
            <person name="Seto K."/>
            <person name="Myers J."/>
            <person name="Bonds A."/>
            <person name="Quandt C.A."/>
            <person name="Barry K."/>
            <person name="Liu P."/>
            <person name="Grigoriev I."/>
            <person name="Longcore J.E."/>
            <person name="James T.Y."/>
        </authorList>
    </citation>
    <scope>NUCLEOTIDE SEQUENCE</scope>
    <source>
        <strain evidence="5">JEL0513</strain>
    </source>
</reference>
<dbReference type="SUPFAM" id="SSF51197">
    <property type="entry name" value="Clavaminate synthase-like"/>
    <property type="match status" value="1"/>
</dbReference>
<dbReference type="GO" id="GO:0046872">
    <property type="term" value="F:metal ion binding"/>
    <property type="evidence" value="ECO:0007669"/>
    <property type="project" value="UniProtKB-KW"/>
</dbReference>
<comment type="cofactor">
    <cofactor evidence="1">
        <name>Fe cation</name>
        <dbReference type="ChEBI" id="CHEBI:24875"/>
    </cofactor>
</comment>
<evidence type="ECO:0000256" key="2">
    <source>
        <dbReference type="ARBA" id="ARBA00005830"/>
    </source>
</evidence>
<comment type="similarity">
    <text evidence="2">Belongs to the PhyH family.</text>
</comment>
<dbReference type="Gene3D" id="2.60.120.620">
    <property type="entry name" value="q2cbj1_9rhob like domain"/>
    <property type="match status" value="1"/>
</dbReference>
<name>A0AAD5STS4_9FUNG</name>
<dbReference type="InterPro" id="IPR008775">
    <property type="entry name" value="Phytyl_CoA_dOase-like"/>
</dbReference>
<dbReference type="EMBL" id="JADGJH010001953">
    <property type="protein sequence ID" value="KAJ3106456.1"/>
    <property type="molecule type" value="Genomic_DNA"/>
</dbReference>
<dbReference type="AlphaFoldDB" id="A0AAD5STS4"/>
<organism evidence="5 6">
    <name type="scientific">Physocladia obscura</name>
    <dbReference type="NCBI Taxonomy" id="109957"/>
    <lineage>
        <taxon>Eukaryota</taxon>
        <taxon>Fungi</taxon>
        <taxon>Fungi incertae sedis</taxon>
        <taxon>Chytridiomycota</taxon>
        <taxon>Chytridiomycota incertae sedis</taxon>
        <taxon>Chytridiomycetes</taxon>
        <taxon>Chytridiales</taxon>
        <taxon>Chytriomycetaceae</taxon>
        <taxon>Physocladia</taxon>
    </lineage>
</organism>
<keyword evidence="4" id="KW-0408">Iron</keyword>
<keyword evidence="3" id="KW-0479">Metal-binding</keyword>
<keyword evidence="6" id="KW-1185">Reference proteome</keyword>
<evidence type="ECO:0008006" key="7">
    <source>
        <dbReference type="Google" id="ProtNLM"/>
    </source>
</evidence>
<dbReference type="PANTHER" id="PTHR20883">
    <property type="entry name" value="PHYTANOYL-COA DIOXYGENASE DOMAIN CONTAINING 1"/>
    <property type="match status" value="1"/>
</dbReference>
<evidence type="ECO:0000256" key="4">
    <source>
        <dbReference type="ARBA" id="ARBA00023004"/>
    </source>
</evidence>
<accession>A0AAD5STS4</accession>
<evidence type="ECO:0000313" key="5">
    <source>
        <dbReference type="EMBL" id="KAJ3106456.1"/>
    </source>
</evidence>
<evidence type="ECO:0000313" key="6">
    <source>
        <dbReference type="Proteomes" id="UP001211907"/>
    </source>
</evidence>
<evidence type="ECO:0000256" key="3">
    <source>
        <dbReference type="ARBA" id="ARBA00022723"/>
    </source>
</evidence>
<protein>
    <recommendedName>
        <fullName evidence="7">Phytanoyl-CoA dioxygenase</fullName>
    </recommendedName>
</protein>
<comment type="caution">
    <text evidence="5">The sequence shown here is derived from an EMBL/GenBank/DDBJ whole genome shotgun (WGS) entry which is preliminary data.</text>
</comment>
<gene>
    <name evidence="5" type="ORF">HK100_003728</name>
</gene>
<dbReference type="Proteomes" id="UP001211907">
    <property type="component" value="Unassembled WGS sequence"/>
</dbReference>